<dbReference type="AlphaFoldDB" id="A0A644YN09"/>
<proteinExistence type="predicted"/>
<accession>A0A644YN09</accession>
<name>A0A644YN09_9ZZZZ</name>
<organism evidence="1">
    <name type="scientific">bioreactor metagenome</name>
    <dbReference type="NCBI Taxonomy" id="1076179"/>
    <lineage>
        <taxon>unclassified sequences</taxon>
        <taxon>metagenomes</taxon>
        <taxon>ecological metagenomes</taxon>
    </lineage>
</organism>
<comment type="caution">
    <text evidence="1">The sequence shown here is derived from an EMBL/GenBank/DDBJ whole genome shotgun (WGS) entry which is preliminary data.</text>
</comment>
<sequence>MAIFGIGATYDNEDVSQDFIDNNVACVGWSIGDAPALHEILRCLKVGDIIYIKTAPIGQGIRVKAVGIVTNNALQQIEDLGTGVSVRWIWSGYENIGVIDDKYNVRNNTLYEEFNKEVQTFVLNLIFQMMK</sequence>
<dbReference type="EMBL" id="VSSQ01005468">
    <property type="protein sequence ID" value="MPM29271.1"/>
    <property type="molecule type" value="Genomic_DNA"/>
</dbReference>
<gene>
    <name evidence="1" type="ORF">SDC9_75811</name>
</gene>
<reference evidence="1" key="1">
    <citation type="submission" date="2019-08" db="EMBL/GenBank/DDBJ databases">
        <authorList>
            <person name="Kucharzyk K."/>
            <person name="Murdoch R.W."/>
            <person name="Higgins S."/>
            <person name="Loffler F."/>
        </authorList>
    </citation>
    <scope>NUCLEOTIDE SEQUENCE</scope>
</reference>
<protein>
    <submittedName>
        <fullName evidence="1">Uncharacterized protein</fullName>
    </submittedName>
</protein>
<evidence type="ECO:0000313" key="1">
    <source>
        <dbReference type="EMBL" id="MPM29271.1"/>
    </source>
</evidence>